<feature type="domain" description="Enolase C-terminal" evidence="1">
    <location>
        <begin position="221"/>
        <end position="379"/>
    </location>
</feature>
<dbReference type="EMBL" id="JBHSCL010000009">
    <property type="protein sequence ID" value="MFC4221278.1"/>
    <property type="molecule type" value="Genomic_DNA"/>
</dbReference>
<protein>
    <submittedName>
        <fullName evidence="2">Enolase C-terminal domain-like protein</fullName>
    </submittedName>
</protein>
<dbReference type="RefSeq" id="WP_379765748.1">
    <property type="nucleotide sequence ID" value="NZ_JBHSCL010000009.1"/>
</dbReference>
<reference evidence="3" key="1">
    <citation type="journal article" date="2019" name="Int. J. Syst. Evol. Microbiol.">
        <title>The Global Catalogue of Microorganisms (GCM) 10K type strain sequencing project: providing services to taxonomists for standard genome sequencing and annotation.</title>
        <authorList>
            <consortium name="The Broad Institute Genomics Platform"/>
            <consortium name="The Broad Institute Genome Sequencing Center for Infectious Disease"/>
            <person name="Wu L."/>
            <person name="Ma J."/>
        </authorList>
    </citation>
    <scope>NUCLEOTIDE SEQUENCE [LARGE SCALE GENOMIC DNA]</scope>
    <source>
        <strain evidence="3">CGMCC 1.15774</strain>
    </source>
</reference>
<sequence length="468" mass="52403">MNQKNNVTRRDFVQKATLATGAASLGFTNFMKAQGRGVKSKSPLSIDSFKTAFQREPLINSYGFKGGYITRLWQVVSQLQDSSGNKTIGLGVNAPLWSDSKVTSVWGESGGNSAMFNLTCRALQMIEGQSFETPIHMVEDILDEVWAYGTKITNNADLRTTFALNCLTSIDNSAWMLYAKQNNIASFTDLIPDKYKTAFSYRSDKIASIPSISYSTSIADIEKLKDEGYFFIKIKIGAPGSQQVMLEKDMQRMEQIHKIFSTELAKTNPERKIVYYLDANGRYESKGTLKRLLDHCKKIKVLDKIAIVEEPFPESLDVDVSDLGVRIAADESAHTDTDALKRIEMGYTGIALKPMGKTLSMTIKIAKLAHDRNIPCFCTDLTVNPVLVDWNKCIASLLKPFPGQDVGLLETNGGQNYRNWETMIGYHPMGRAPWNQTQNGLFTLGQDFYEESGGVFHELEHYKSLFED</sequence>
<accession>A0ABV8PQ41</accession>
<organism evidence="2 3">
    <name type="scientific">Flagellimonas marina</name>
    <dbReference type="NCBI Taxonomy" id="1775168"/>
    <lineage>
        <taxon>Bacteria</taxon>
        <taxon>Pseudomonadati</taxon>
        <taxon>Bacteroidota</taxon>
        <taxon>Flavobacteriia</taxon>
        <taxon>Flavobacteriales</taxon>
        <taxon>Flavobacteriaceae</taxon>
        <taxon>Flagellimonas</taxon>
    </lineage>
</organism>
<gene>
    <name evidence="2" type="ORF">ACFOWS_14090</name>
</gene>
<dbReference type="NCBIfam" id="TIGR01409">
    <property type="entry name" value="TAT_signal_seq"/>
    <property type="match status" value="1"/>
</dbReference>
<evidence type="ECO:0000313" key="2">
    <source>
        <dbReference type="EMBL" id="MFC4221278.1"/>
    </source>
</evidence>
<dbReference type="Gene3D" id="3.20.20.120">
    <property type="entry name" value="Enolase-like C-terminal domain"/>
    <property type="match status" value="1"/>
</dbReference>
<dbReference type="Proteomes" id="UP001595841">
    <property type="component" value="Unassembled WGS sequence"/>
</dbReference>
<dbReference type="Pfam" id="PF13378">
    <property type="entry name" value="MR_MLE_C"/>
    <property type="match status" value="1"/>
</dbReference>
<proteinExistence type="predicted"/>
<keyword evidence="3" id="KW-1185">Reference proteome</keyword>
<dbReference type="PROSITE" id="PS51318">
    <property type="entry name" value="TAT"/>
    <property type="match status" value="1"/>
</dbReference>
<name>A0ABV8PQ41_9FLAO</name>
<comment type="caution">
    <text evidence="2">The sequence shown here is derived from an EMBL/GenBank/DDBJ whole genome shotgun (WGS) entry which is preliminary data.</text>
</comment>
<dbReference type="InterPro" id="IPR006311">
    <property type="entry name" value="TAT_signal"/>
</dbReference>
<dbReference type="InterPro" id="IPR019546">
    <property type="entry name" value="TAT_signal_bac_arc"/>
</dbReference>
<dbReference type="SUPFAM" id="SSF51604">
    <property type="entry name" value="Enolase C-terminal domain-like"/>
    <property type="match status" value="1"/>
</dbReference>
<evidence type="ECO:0000259" key="1">
    <source>
        <dbReference type="Pfam" id="PF13378"/>
    </source>
</evidence>
<dbReference type="InterPro" id="IPR036849">
    <property type="entry name" value="Enolase-like_C_sf"/>
</dbReference>
<dbReference type="InterPro" id="IPR029065">
    <property type="entry name" value="Enolase_C-like"/>
</dbReference>
<evidence type="ECO:0000313" key="3">
    <source>
        <dbReference type="Proteomes" id="UP001595841"/>
    </source>
</evidence>